<dbReference type="Proteomes" id="UP000886725">
    <property type="component" value="Unassembled WGS sequence"/>
</dbReference>
<dbReference type="Pfam" id="PF10612">
    <property type="entry name" value="Spore-coat_CotZ"/>
    <property type="match status" value="1"/>
</dbReference>
<evidence type="ECO:0000313" key="1">
    <source>
        <dbReference type="EMBL" id="HIQ64217.1"/>
    </source>
</evidence>
<proteinExistence type="predicted"/>
<sequence>MCDQEKNTCENCLSDILEVIIKLQRRGQKFDDIKEGCDKPFLGPCPSICTYNTRPIRLFRCCDGGLWTLPYGTDGSTSSVFRAENLDGCCLTCRILAPSTTGSTEPYVATNQFFTINLNCVGALECLADTYVDVCS</sequence>
<comment type="caution">
    <text evidence="1">The sequence shown here is derived from an EMBL/GenBank/DDBJ whole genome shotgun (WGS) entry which is preliminary data.</text>
</comment>
<evidence type="ECO:0008006" key="3">
    <source>
        <dbReference type="Google" id="ProtNLM"/>
    </source>
</evidence>
<accession>A0A9D0YY33</accession>
<gene>
    <name evidence="1" type="ORF">IAC85_00600</name>
</gene>
<dbReference type="EMBL" id="DVFU01000015">
    <property type="protein sequence ID" value="HIQ64217.1"/>
    <property type="molecule type" value="Genomic_DNA"/>
</dbReference>
<dbReference type="InterPro" id="IPR019593">
    <property type="entry name" value="Spore_coat_protein_Z/Y"/>
</dbReference>
<organism evidence="1 2">
    <name type="scientific">Candidatus Faecenecus gallistercoris</name>
    <dbReference type="NCBI Taxonomy" id="2840793"/>
    <lineage>
        <taxon>Bacteria</taxon>
        <taxon>Bacillati</taxon>
        <taxon>Bacillota</taxon>
        <taxon>Bacillota incertae sedis</taxon>
        <taxon>Candidatus Faecenecus</taxon>
    </lineage>
</organism>
<name>A0A9D0YY33_9FIRM</name>
<dbReference type="AlphaFoldDB" id="A0A9D0YY33"/>
<protein>
    <recommendedName>
        <fullName evidence="3">Spore coat protein</fullName>
    </recommendedName>
</protein>
<reference evidence="1" key="2">
    <citation type="journal article" date="2021" name="PeerJ">
        <title>Extensive microbial diversity within the chicken gut microbiome revealed by metagenomics and culture.</title>
        <authorList>
            <person name="Gilroy R."/>
            <person name="Ravi A."/>
            <person name="Getino M."/>
            <person name="Pursley I."/>
            <person name="Horton D.L."/>
            <person name="Alikhan N.F."/>
            <person name="Baker D."/>
            <person name="Gharbi K."/>
            <person name="Hall N."/>
            <person name="Watson M."/>
            <person name="Adriaenssens E.M."/>
            <person name="Foster-Nyarko E."/>
            <person name="Jarju S."/>
            <person name="Secka A."/>
            <person name="Antonio M."/>
            <person name="Oren A."/>
            <person name="Chaudhuri R.R."/>
            <person name="La Ragione R."/>
            <person name="Hildebrand F."/>
            <person name="Pallen M.J."/>
        </authorList>
    </citation>
    <scope>NUCLEOTIDE SEQUENCE</scope>
    <source>
        <strain evidence="1">CHK165-10780</strain>
    </source>
</reference>
<evidence type="ECO:0000313" key="2">
    <source>
        <dbReference type="Proteomes" id="UP000886725"/>
    </source>
</evidence>
<reference evidence="1" key="1">
    <citation type="submission" date="2020-10" db="EMBL/GenBank/DDBJ databases">
        <authorList>
            <person name="Gilroy R."/>
        </authorList>
    </citation>
    <scope>NUCLEOTIDE SEQUENCE</scope>
    <source>
        <strain evidence="1">CHK165-10780</strain>
    </source>
</reference>